<dbReference type="EMBL" id="JBHMEY010000010">
    <property type="protein sequence ID" value="MFB9095822.1"/>
    <property type="molecule type" value="Genomic_DNA"/>
</dbReference>
<dbReference type="InterPro" id="IPR002861">
    <property type="entry name" value="Reeler_dom"/>
</dbReference>
<evidence type="ECO:0000259" key="3">
    <source>
        <dbReference type="Pfam" id="PF18962"/>
    </source>
</evidence>
<evidence type="ECO:0000313" key="4">
    <source>
        <dbReference type="EMBL" id="MFB9095822.1"/>
    </source>
</evidence>
<dbReference type="Pfam" id="PF18962">
    <property type="entry name" value="Por_Secre_tail"/>
    <property type="match status" value="1"/>
</dbReference>
<protein>
    <submittedName>
        <fullName evidence="4">Choice-of-anchor V domain-containing protein</fullName>
    </submittedName>
</protein>
<keyword evidence="5" id="KW-1185">Reference proteome</keyword>
<accession>A0ABV5GKK9</accession>
<dbReference type="InterPro" id="IPR026444">
    <property type="entry name" value="Secre_tail"/>
</dbReference>
<reference evidence="4 5" key="1">
    <citation type="submission" date="2024-09" db="EMBL/GenBank/DDBJ databases">
        <authorList>
            <person name="Sun Q."/>
            <person name="Mori K."/>
        </authorList>
    </citation>
    <scope>NUCLEOTIDE SEQUENCE [LARGE SCALE GENOMIC DNA]</scope>
    <source>
        <strain evidence="4 5">CECT 7955</strain>
    </source>
</reference>
<dbReference type="NCBIfam" id="NF041895">
    <property type="entry name" value="choice_anch_V"/>
    <property type="match status" value="1"/>
</dbReference>
<feature type="domain" description="Secretion system C-terminal sorting" evidence="3">
    <location>
        <begin position="224"/>
        <end position="286"/>
    </location>
</feature>
<dbReference type="InterPro" id="IPR042307">
    <property type="entry name" value="Reeler_sf"/>
</dbReference>
<dbReference type="Pfam" id="PF02014">
    <property type="entry name" value="Reeler"/>
    <property type="match status" value="1"/>
</dbReference>
<dbReference type="Proteomes" id="UP001589607">
    <property type="component" value="Unassembled WGS sequence"/>
</dbReference>
<evidence type="ECO:0000313" key="5">
    <source>
        <dbReference type="Proteomes" id="UP001589607"/>
    </source>
</evidence>
<dbReference type="NCBIfam" id="TIGR04183">
    <property type="entry name" value="Por_Secre_tail"/>
    <property type="match status" value="1"/>
</dbReference>
<feature type="domain" description="Reelin" evidence="2">
    <location>
        <begin position="91"/>
        <end position="181"/>
    </location>
</feature>
<name>A0ABV5GKK9_9FLAO</name>
<gene>
    <name evidence="4" type="ORF">ACFFVF_04795</name>
</gene>
<evidence type="ECO:0000259" key="2">
    <source>
        <dbReference type="Pfam" id="PF02014"/>
    </source>
</evidence>
<proteinExistence type="predicted"/>
<comment type="caution">
    <text evidence="4">The sequence shown here is derived from an EMBL/GenBank/DDBJ whole genome shotgun (WGS) entry which is preliminary data.</text>
</comment>
<evidence type="ECO:0000256" key="1">
    <source>
        <dbReference type="ARBA" id="ARBA00022729"/>
    </source>
</evidence>
<dbReference type="Gene3D" id="2.60.40.4060">
    <property type="entry name" value="Reeler domain"/>
    <property type="match status" value="1"/>
</dbReference>
<keyword evidence="1" id="KW-0732">Signal</keyword>
<dbReference type="RefSeq" id="WP_236456529.1">
    <property type="nucleotide sequence ID" value="NZ_CBCSGE010000011.1"/>
</dbReference>
<sequence>MKRNQLTITLVLILFLLIQSFKNSDSITDYYKPDQHHSKIILRSTGVAANGLGDRTGSPISSGSTCAQCHSGAAFSPTIALTITDNGGATVTNYTPGEEYNLSFTITNTNGTPVGYGMQATALQSGNTAAGTFSTPSANAQISSFSSRSYFEHISTSTNPTFTSKWTAPATNSGAVTFYFTGNAVNGNGSTSGDAPSPAASLVLNETLSTTDFDFQNNIKLVQNPMKEALKINFTESQLNIDLQIFDVFGKLVFTKKYENTNAINDDIPLKTGIYFVKLKNEDNLKATFKLIKE</sequence>
<organism evidence="4 5">
    <name type="scientific">Flavobacterium jumunjinense</name>
    <dbReference type="NCBI Taxonomy" id="998845"/>
    <lineage>
        <taxon>Bacteria</taxon>
        <taxon>Pseudomonadati</taxon>
        <taxon>Bacteroidota</taxon>
        <taxon>Flavobacteriia</taxon>
        <taxon>Flavobacteriales</taxon>
        <taxon>Flavobacteriaceae</taxon>
        <taxon>Flavobacterium</taxon>
    </lineage>
</organism>